<accession>S7ZWR9</accession>
<sequence length="355" mass="39930">MAQFAMGSFARWSNSVRHTLASQSRGYASKSAIPTFPETSSPELNQLLYRFRQDRFIPSGLPNQQRRNMFKEKHKQRLEDEPISVAISENEEYTLRPMAVGELPTKKDAYEVLRLIAANNEWKTLLPFLSGLYMSDFRLNANRFAQLVRKASDAGKLPVIMECIRQGHRTGFHLRDLTVVERLFYDIHVIAQRADFQGPALTKMLNLAKQAIDLIDQDITTQTSSSKIENPKFQPSVIGTLLELTAARAINEFGGKDQANEVLGYARKLIAARPLYREQKVLAAETGSAAERAQQILPVYNGLRLCLSIHGLALDKTLHGLVTELLAETKAELEDLVDKVNKPQVQDLVRSVLQA</sequence>
<dbReference type="Proteomes" id="UP000019376">
    <property type="component" value="Unassembled WGS sequence"/>
</dbReference>
<organism evidence="1 2">
    <name type="scientific">Penicillium oxalicum (strain 114-2 / CGMCC 5302)</name>
    <name type="common">Penicillium decumbens</name>
    <dbReference type="NCBI Taxonomy" id="933388"/>
    <lineage>
        <taxon>Eukaryota</taxon>
        <taxon>Fungi</taxon>
        <taxon>Dikarya</taxon>
        <taxon>Ascomycota</taxon>
        <taxon>Pezizomycotina</taxon>
        <taxon>Eurotiomycetes</taxon>
        <taxon>Eurotiomycetidae</taxon>
        <taxon>Eurotiales</taxon>
        <taxon>Aspergillaceae</taxon>
        <taxon>Penicillium</taxon>
    </lineage>
</organism>
<gene>
    <name evidence="1" type="ORF">PDE_09843</name>
</gene>
<proteinExistence type="predicted"/>
<reference evidence="1 2" key="1">
    <citation type="journal article" date="2013" name="PLoS ONE">
        <title>Genomic and secretomic analyses reveal unique features of the lignocellulolytic enzyme system of Penicillium decumbens.</title>
        <authorList>
            <person name="Liu G."/>
            <person name="Zhang L."/>
            <person name="Wei X."/>
            <person name="Zou G."/>
            <person name="Qin Y."/>
            <person name="Ma L."/>
            <person name="Li J."/>
            <person name="Zheng H."/>
            <person name="Wang S."/>
            <person name="Wang C."/>
            <person name="Xun L."/>
            <person name="Zhao G.-P."/>
            <person name="Zhou Z."/>
            <person name="Qu Y."/>
        </authorList>
    </citation>
    <scope>NUCLEOTIDE SEQUENCE [LARGE SCALE GENOMIC DNA]</scope>
    <source>
        <strain evidence="2">114-2 / CGMCC 5302</strain>
    </source>
</reference>
<dbReference type="OrthoDB" id="5405126at2759"/>
<dbReference type="STRING" id="933388.S7ZWR9"/>
<evidence type="ECO:0000313" key="1">
    <source>
        <dbReference type="EMBL" id="EPS34879.1"/>
    </source>
</evidence>
<dbReference type="PhylomeDB" id="S7ZWR9"/>
<protein>
    <submittedName>
        <fullName evidence="1">Uncharacterized protein</fullName>
    </submittedName>
</protein>
<dbReference type="HOGENOM" id="CLU_047846_0_0_1"/>
<name>S7ZWR9_PENO1</name>
<dbReference type="eggNOG" id="ENOG502SD76">
    <property type="taxonomic scope" value="Eukaryota"/>
</dbReference>
<evidence type="ECO:0000313" key="2">
    <source>
        <dbReference type="Proteomes" id="UP000019376"/>
    </source>
</evidence>
<keyword evidence="2" id="KW-1185">Reference proteome</keyword>
<dbReference type="AlphaFoldDB" id="S7ZWR9"/>
<dbReference type="EMBL" id="KB644415">
    <property type="protein sequence ID" value="EPS34879.1"/>
    <property type="molecule type" value="Genomic_DNA"/>
</dbReference>